<dbReference type="Proteomes" id="UP000594638">
    <property type="component" value="Unassembled WGS sequence"/>
</dbReference>
<accession>A0A8S0P884</accession>
<evidence type="ECO:0000313" key="2">
    <source>
        <dbReference type="Proteomes" id="UP000594638"/>
    </source>
</evidence>
<organism evidence="1 2">
    <name type="scientific">Olea europaea subsp. europaea</name>
    <dbReference type="NCBI Taxonomy" id="158383"/>
    <lineage>
        <taxon>Eukaryota</taxon>
        <taxon>Viridiplantae</taxon>
        <taxon>Streptophyta</taxon>
        <taxon>Embryophyta</taxon>
        <taxon>Tracheophyta</taxon>
        <taxon>Spermatophyta</taxon>
        <taxon>Magnoliopsida</taxon>
        <taxon>eudicotyledons</taxon>
        <taxon>Gunneridae</taxon>
        <taxon>Pentapetalae</taxon>
        <taxon>asterids</taxon>
        <taxon>lamiids</taxon>
        <taxon>Lamiales</taxon>
        <taxon>Oleaceae</taxon>
        <taxon>Oleeae</taxon>
        <taxon>Olea</taxon>
    </lineage>
</organism>
<dbReference type="PANTHER" id="PTHR34222:SF100">
    <property type="entry name" value="CCHC-TYPE DOMAIN-CONTAINING PROTEIN"/>
    <property type="match status" value="1"/>
</dbReference>
<protein>
    <submittedName>
        <fullName evidence="1">Uncharacterized protein</fullName>
    </submittedName>
</protein>
<dbReference type="Gramene" id="OE9A053277T1">
    <property type="protein sequence ID" value="OE9A053277C1"/>
    <property type="gene ID" value="OE9A053277"/>
</dbReference>
<evidence type="ECO:0000313" key="1">
    <source>
        <dbReference type="EMBL" id="CAA2934106.1"/>
    </source>
</evidence>
<keyword evidence="2" id="KW-1185">Reference proteome</keyword>
<gene>
    <name evidence="1" type="ORF">OLEA9_A053277</name>
</gene>
<dbReference type="EMBL" id="CACTIH010000010">
    <property type="protein sequence ID" value="CAA2934106.1"/>
    <property type="molecule type" value="Genomic_DNA"/>
</dbReference>
<dbReference type="AlphaFoldDB" id="A0A8S0P884"/>
<dbReference type="PANTHER" id="PTHR34222">
    <property type="entry name" value="GAG_PRE-INTEGRS DOMAIN-CONTAINING PROTEIN"/>
    <property type="match status" value="1"/>
</dbReference>
<comment type="caution">
    <text evidence="1">The sequence shown here is derived from an EMBL/GenBank/DDBJ whole genome shotgun (WGS) entry which is preliminary data.</text>
</comment>
<proteinExistence type="predicted"/>
<sequence length="290" mass="32987">MRPSMNGKVLTVRSFSSLLIHQPFPFRIYSLSSGMPKLLRIFLAKRYNCGSDATLEFQLETKLSLMRQEPGQFIAEFHAQVSNIWDQLSQADLAFSNKKSIMLFAEYRERYQFMYFMMHIRDEFENTQASLFHRSPLPTLEVSLTKLISEETQQQTLWVHSIDMVLVTAKSSSSTPVLLQLLLLLNHDVSAANATIVRKMATAFLIVLRRRLRILGILLMLMHLTLPKPIAVVSTSSSASDSSFAPSLSSLFAADLRQLSPRFYPVLLLFYQCPQVILHLGFLTLPLAII</sequence>
<dbReference type="OrthoDB" id="1706811at2759"/>
<name>A0A8S0P884_OLEEU</name>
<reference evidence="1 2" key="1">
    <citation type="submission" date="2019-12" db="EMBL/GenBank/DDBJ databases">
        <authorList>
            <person name="Alioto T."/>
            <person name="Alioto T."/>
            <person name="Gomez Garrido J."/>
        </authorList>
    </citation>
    <scope>NUCLEOTIDE SEQUENCE [LARGE SCALE GENOMIC DNA]</scope>
</reference>